<protein>
    <submittedName>
        <fullName evidence="2">Uncharacterized protein</fullName>
    </submittedName>
</protein>
<dbReference type="Proteomes" id="UP001085076">
    <property type="component" value="Miscellaneous, Linkage group lg09"/>
</dbReference>
<evidence type="ECO:0000313" key="2">
    <source>
        <dbReference type="EMBL" id="KAJ0964067.1"/>
    </source>
</evidence>
<reference evidence="2" key="2">
    <citation type="journal article" date="2022" name="Hortic Res">
        <title>The genome of Dioscorea zingiberensis sheds light on the biosynthesis, origin and evolution of the medicinally important diosgenin saponins.</title>
        <authorList>
            <person name="Li Y."/>
            <person name="Tan C."/>
            <person name="Li Z."/>
            <person name="Guo J."/>
            <person name="Li S."/>
            <person name="Chen X."/>
            <person name="Wang C."/>
            <person name="Dai X."/>
            <person name="Yang H."/>
            <person name="Song W."/>
            <person name="Hou L."/>
            <person name="Xu J."/>
            <person name="Tong Z."/>
            <person name="Xu A."/>
            <person name="Yuan X."/>
            <person name="Wang W."/>
            <person name="Yang Q."/>
            <person name="Chen L."/>
            <person name="Sun Z."/>
            <person name="Wang K."/>
            <person name="Pan B."/>
            <person name="Chen J."/>
            <person name="Bao Y."/>
            <person name="Liu F."/>
            <person name="Qi X."/>
            <person name="Gang D.R."/>
            <person name="Wen J."/>
            <person name="Li J."/>
        </authorList>
    </citation>
    <scope>NUCLEOTIDE SEQUENCE</scope>
    <source>
        <strain evidence="2">Dzin_1.0</strain>
    </source>
</reference>
<dbReference type="PANTHER" id="PTHR35997">
    <property type="entry name" value="COTTON FIBER PROTEIN-RELATED"/>
    <property type="match status" value="1"/>
</dbReference>
<evidence type="ECO:0000313" key="3">
    <source>
        <dbReference type="Proteomes" id="UP001085076"/>
    </source>
</evidence>
<keyword evidence="3" id="KW-1185">Reference proteome</keyword>
<feature type="transmembrane region" description="Helical" evidence="1">
    <location>
        <begin position="55"/>
        <end position="74"/>
    </location>
</feature>
<dbReference type="AlphaFoldDB" id="A0A9D5H5P4"/>
<dbReference type="PANTHER" id="PTHR35997:SF5">
    <property type="entry name" value="OS09G0539700 PROTEIN"/>
    <property type="match status" value="1"/>
</dbReference>
<dbReference type="InterPro" id="IPR008480">
    <property type="entry name" value="DUF761_pln"/>
</dbReference>
<keyword evidence="1" id="KW-1133">Transmembrane helix</keyword>
<accession>A0A9D5H5P4</accession>
<sequence>MESKKKEKKKSREEEILETALAAAGAALLVSGIKKLVSCFVWQWPLVTVAAPSPLLLLLLHLTIASIVLVSMISRSSRYKIKRREVLLKKKKMKNKRSISSLPAACKKIAKEECQCGGYEEEVSAEELNAKVEAFITAFRQQLRLDSFSYRDQLSISDGVPFC</sequence>
<comment type="caution">
    <text evidence="2">The sequence shown here is derived from an EMBL/GenBank/DDBJ whole genome shotgun (WGS) entry which is preliminary data.</text>
</comment>
<keyword evidence="1" id="KW-0472">Membrane</keyword>
<organism evidence="2 3">
    <name type="scientific">Dioscorea zingiberensis</name>
    <dbReference type="NCBI Taxonomy" id="325984"/>
    <lineage>
        <taxon>Eukaryota</taxon>
        <taxon>Viridiplantae</taxon>
        <taxon>Streptophyta</taxon>
        <taxon>Embryophyta</taxon>
        <taxon>Tracheophyta</taxon>
        <taxon>Spermatophyta</taxon>
        <taxon>Magnoliopsida</taxon>
        <taxon>Liliopsida</taxon>
        <taxon>Dioscoreales</taxon>
        <taxon>Dioscoreaceae</taxon>
        <taxon>Dioscorea</taxon>
    </lineage>
</organism>
<gene>
    <name evidence="2" type="ORF">J5N97_029189</name>
</gene>
<dbReference type="Pfam" id="PF05553">
    <property type="entry name" value="DUF761"/>
    <property type="match status" value="1"/>
</dbReference>
<name>A0A9D5H5P4_9LILI</name>
<dbReference type="EMBL" id="JAGGNH010000009">
    <property type="protein sequence ID" value="KAJ0964067.1"/>
    <property type="molecule type" value="Genomic_DNA"/>
</dbReference>
<dbReference type="OrthoDB" id="787132at2759"/>
<proteinExistence type="predicted"/>
<feature type="transmembrane region" description="Helical" evidence="1">
    <location>
        <begin position="21"/>
        <end position="43"/>
    </location>
</feature>
<reference evidence="2" key="1">
    <citation type="submission" date="2021-03" db="EMBL/GenBank/DDBJ databases">
        <authorList>
            <person name="Li Z."/>
            <person name="Yang C."/>
        </authorList>
    </citation>
    <scope>NUCLEOTIDE SEQUENCE</scope>
    <source>
        <strain evidence="2">Dzin_1.0</strain>
        <tissue evidence="2">Leaf</tissue>
    </source>
</reference>
<evidence type="ECO:0000256" key="1">
    <source>
        <dbReference type="SAM" id="Phobius"/>
    </source>
</evidence>
<keyword evidence="1" id="KW-0812">Transmembrane</keyword>